<dbReference type="Gramene" id="rna-gnl|WGS:JABURB|Cocit.L4761.1">
    <property type="protein sequence ID" value="cds-KAF7846255.1"/>
    <property type="gene ID" value="gene-BT93_L4761"/>
</dbReference>
<evidence type="ECO:0000313" key="5">
    <source>
        <dbReference type="Proteomes" id="UP000806378"/>
    </source>
</evidence>
<dbReference type="PANTHER" id="PTHR24322">
    <property type="entry name" value="PKSB"/>
    <property type="match status" value="1"/>
</dbReference>
<dbReference type="Pfam" id="PF00106">
    <property type="entry name" value="adh_short"/>
    <property type="match status" value="1"/>
</dbReference>
<comment type="similarity">
    <text evidence="1">Belongs to the short-chain dehydrogenases/reductases (SDR) family.</text>
</comment>
<evidence type="ECO:0000256" key="3">
    <source>
        <dbReference type="SAM" id="Phobius"/>
    </source>
</evidence>
<comment type="caution">
    <text evidence="4">The sequence shown here is derived from an EMBL/GenBank/DDBJ whole genome shotgun (WGS) entry which is preliminary data.</text>
</comment>
<accession>A0A8T0CKF8</accession>
<gene>
    <name evidence="4" type="ORF">BT93_L4761</name>
</gene>
<organism evidence="4 5">
    <name type="scientific">Corymbia citriodora subsp. variegata</name>
    <dbReference type="NCBI Taxonomy" id="360336"/>
    <lineage>
        <taxon>Eukaryota</taxon>
        <taxon>Viridiplantae</taxon>
        <taxon>Streptophyta</taxon>
        <taxon>Embryophyta</taxon>
        <taxon>Tracheophyta</taxon>
        <taxon>Spermatophyta</taxon>
        <taxon>Magnoliopsida</taxon>
        <taxon>eudicotyledons</taxon>
        <taxon>Gunneridae</taxon>
        <taxon>Pentapetalae</taxon>
        <taxon>rosids</taxon>
        <taxon>malvids</taxon>
        <taxon>Myrtales</taxon>
        <taxon>Myrtaceae</taxon>
        <taxon>Myrtoideae</taxon>
        <taxon>Eucalypteae</taxon>
        <taxon>Corymbia</taxon>
    </lineage>
</organism>
<dbReference type="InterPro" id="IPR002347">
    <property type="entry name" value="SDR_fam"/>
</dbReference>
<keyword evidence="3" id="KW-1133">Transmembrane helix</keyword>
<evidence type="ECO:0000313" key="4">
    <source>
        <dbReference type="EMBL" id="KAF7846255.1"/>
    </source>
</evidence>
<reference evidence="4" key="1">
    <citation type="submission" date="2020-05" db="EMBL/GenBank/DDBJ databases">
        <title>WGS assembly of Corymbia citriodora subspecies variegata.</title>
        <authorList>
            <person name="Barry K."/>
            <person name="Hundley H."/>
            <person name="Shu S."/>
            <person name="Jenkins J."/>
            <person name="Grimwood J."/>
            <person name="Baten A."/>
        </authorList>
    </citation>
    <scope>NUCLEOTIDE SEQUENCE</scope>
    <source>
        <strain evidence="4">CV2-018</strain>
    </source>
</reference>
<dbReference type="Gene3D" id="3.40.50.720">
    <property type="entry name" value="NAD(P)-binding Rossmann-like Domain"/>
    <property type="match status" value="1"/>
</dbReference>
<dbReference type="EMBL" id="MU094138">
    <property type="protein sequence ID" value="KAF7846255.1"/>
    <property type="molecule type" value="Genomic_DNA"/>
</dbReference>
<keyword evidence="3" id="KW-0472">Membrane</keyword>
<feature type="transmembrane region" description="Helical" evidence="3">
    <location>
        <begin position="41"/>
        <end position="60"/>
    </location>
</feature>
<dbReference type="InterPro" id="IPR036291">
    <property type="entry name" value="NAD(P)-bd_dom_sf"/>
</dbReference>
<name>A0A8T0CKF8_CORYI</name>
<dbReference type="AlphaFoldDB" id="A0A8T0CKF8"/>
<sequence>MATPQRVVMPQVLHKLSQPPTKAWQRILTLDLLIYVANRSIFHPAIVLIAWLCLAAVPPLHHRHPAALPLIYYATLLFAIRFLADVNHRIANGKSRKVNWDEEVVVVTGGATGLGRCMVELILLSKPGSKVAVIDIREADEEAREWLSGKVPAVEGRLWWGCIDIRNAGAVRIMAGRIKEELGRPTMLINNAAATVVGMPLLPNDRSATLTPQEATKTLTVNTLSHFNTLSAFLPELLSSKAGCTIVTISSLLAHLSPTRLADYSASKAALSSLHATLTHEIRNHPETEVQERCKTVLVEPGMIGTELFRDITEVPWYSNFFGPLLEVNEVAKAIVAKLDKGESGTIRMPFYSKCMPFYAAMPGAMQKGMRWFAGIDAAIVPRRKKQA</sequence>
<dbReference type="PRINTS" id="PR00081">
    <property type="entry name" value="GDHRDH"/>
</dbReference>
<keyword evidence="2" id="KW-0560">Oxidoreductase</keyword>
<keyword evidence="3" id="KW-0812">Transmembrane</keyword>
<dbReference type="SUPFAM" id="SSF51735">
    <property type="entry name" value="NAD(P)-binding Rossmann-fold domains"/>
    <property type="match status" value="1"/>
</dbReference>
<proteinExistence type="inferred from homology"/>
<evidence type="ECO:0000256" key="1">
    <source>
        <dbReference type="ARBA" id="ARBA00006484"/>
    </source>
</evidence>
<dbReference type="Proteomes" id="UP000806378">
    <property type="component" value="Unassembled WGS sequence"/>
</dbReference>
<keyword evidence="5" id="KW-1185">Reference proteome</keyword>
<protein>
    <submittedName>
        <fullName evidence="4">Uncharacterized protein</fullName>
    </submittedName>
</protein>
<dbReference type="PANTHER" id="PTHR24322:SF736">
    <property type="entry name" value="RETINOL DEHYDROGENASE 10"/>
    <property type="match status" value="1"/>
</dbReference>
<dbReference type="GO" id="GO:0016616">
    <property type="term" value="F:oxidoreductase activity, acting on the CH-OH group of donors, NAD or NADP as acceptor"/>
    <property type="evidence" value="ECO:0007669"/>
    <property type="project" value="TreeGrafter"/>
</dbReference>
<dbReference type="OrthoDB" id="1393670at2759"/>
<evidence type="ECO:0000256" key="2">
    <source>
        <dbReference type="ARBA" id="ARBA00023002"/>
    </source>
</evidence>
<feature type="transmembrane region" description="Helical" evidence="3">
    <location>
        <begin position="66"/>
        <end position="84"/>
    </location>
</feature>